<dbReference type="STRING" id="105984.A0A427Y402"/>
<evidence type="ECO:0000259" key="3">
    <source>
        <dbReference type="Pfam" id="PF00144"/>
    </source>
</evidence>
<dbReference type="RefSeq" id="XP_028478599.1">
    <property type="nucleotide sequence ID" value="XM_028619627.1"/>
</dbReference>
<protein>
    <recommendedName>
        <fullName evidence="3">Beta-lactamase-related domain-containing protein</fullName>
    </recommendedName>
</protein>
<dbReference type="GO" id="GO:0016787">
    <property type="term" value="F:hydrolase activity"/>
    <property type="evidence" value="ECO:0007669"/>
    <property type="project" value="UniProtKB-KW"/>
</dbReference>
<dbReference type="EMBL" id="RSCE01000002">
    <property type="protein sequence ID" value="RSH85814.1"/>
    <property type="molecule type" value="Genomic_DNA"/>
</dbReference>
<comment type="similarity">
    <text evidence="1">Belongs to the class-A beta-lactamase family.</text>
</comment>
<evidence type="ECO:0000256" key="1">
    <source>
        <dbReference type="ARBA" id="ARBA00009009"/>
    </source>
</evidence>
<dbReference type="GeneID" id="39588537"/>
<reference evidence="4 5" key="1">
    <citation type="submission" date="2018-11" db="EMBL/GenBank/DDBJ databases">
        <title>Genome sequence of Apiotrichum porosum DSM 27194.</title>
        <authorList>
            <person name="Aliyu H."/>
            <person name="Gorte O."/>
            <person name="Ochsenreither K."/>
        </authorList>
    </citation>
    <scope>NUCLEOTIDE SEQUENCE [LARGE SCALE GENOMIC DNA]</scope>
    <source>
        <strain evidence="4 5">DSM 27194</strain>
    </source>
</reference>
<name>A0A427Y402_9TREE</name>
<evidence type="ECO:0000313" key="4">
    <source>
        <dbReference type="EMBL" id="RSH85814.1"/>
    </source>
</evidence>
<keyword evidence="2" id="KW-0378">Hydrolase</keyword>
<evidence type="ECO:0000256" key="2">
    <source>
        <dbReference type="ARBA" id="ARBA00022801"/>
    </source>
</evidence>
<dbReference type="SUPFAM" id="SSF56601">
    <property type="entry name" value="beta-lactamase/transpeptidase-like"/>
    <property type="match status" value="1"/>
</dbReference>
<evidence type="ECO:0000313" key="5">
    <source>
        <dbReference type="Proteomes" id="UP000279236"/>
    </source>
</evidence>
<gene>
    <name evidence="4" type="ORF">EHS24_003994</name>
</gene>
<comment type="caution">
    <text evidence="4">The sequence shown here is derived from an EMBL/GenBank/DDBJ whole genome shotgun (WGS) entry which is preliminary data.</text>
</comment>
<dbReference type="Pfam" id="PF00144">
    <property type="entry name" value="Beta-lactamase"/>
    <property type="match status" value="1"/>
</dbReference>
<proteinExistence type="inferred from homology"/>
<feature type="domain" description="Beta-lactamase-related" evidence="3">
    <location>
        <begin position="18"/>
        <end position="402"/>
    </location>
</feature>
<dbReference type="InterPro" id="IPR050789">
    <property type="entry name" value="Diverse_Enzym_Activities"/>
</dbReference>
<dbReference type="OrthoDB" id="428260at2759"/>
<dbReference type="InterPro" id="IPR012338">
    <property type="entry name" value="Beta-lactam/transpept-like"/>
</dbReference>
<dbReference type="PANTHER" id="PTHR43283:SF17">
    <property type="entry name" value="(LOVD), PUTATIVE (AFU_ORTHOLOGUE AFUA_5G00920)-RELATED"/>
    <property type="match status" value="1"/>
</dbReference>
<keyword evidence="5" id="KW-1185">Reference proteome</keyword>
<accession>A0A427Y402</accession>
<dbReference type="AlphaFoldDB" id="A0A427Y402"/>
<dbReference type="Gene3D" id="3.40.710.10">
    <property type="entry name" value="DD-peptidase/beta-lactamase superfamily"/>
    <property type="match status" value="1"/>
</dbReference>
<sequence>MTITPAPKLTSAGKAALDTLLETKVAGRTVPAVTFGATTAEGPIYFAQRGERVFGEPEKGDIGPDTLLQLYSTTKLVTTTAVLQLVDRGLVALDDPAVVEKYAPELLKLDILKEYNDSGPVWAKRQNPITLKHLLSHSSGLAYSFTSPNVARWTEETGAPGPWGGTIEGFCEPLNFEPGTSWVYGIGIDWAGIIIERVTGQTLAEYFQENIFAPLGIENFTFYPSDHVRSHIQQVVGRNEDGSLKPVPSIRSLDTTPGQLSGGGGLIGTARGYLRFLQGVLASKTEGNGGLISPASFKTLFTNALPPRGPDNTCYQGIGTMTKRQDYHDPAHVTNGTAEGLEHSVGLLLNITDSVYGRKAGSGCWDGAAKTQYWVDPTTGVAGICFSQILAPNPDPFMKVYNAFERTLYDNLE</sequence>
<organism evidence="4 5">
    <name type="scientific">Apiotrichum porosum</name>
    <dbReference type="NCBI Taxonomy" id="105984"/>
    <lineage>
        <taxon>Eukaryota</taxon>
        <taxon>Fungi</taxon>
        <taxon>Dikarya</taxon>
        <taxon>Basidiomycota</taxon>
        <taxon>Agaricomycotina</taxon>
        <taxon>Tremellomycetes</taxon>
        <taxon>Trichosporonales</taxon>
        <taxon>Trichosporonaceae</taxon>
        <taxon>Apiotrichum</taxon>
    </lineage>
</organism>
<dbReference type="PANTHER" id="PTHR43283">
    <property type="entry name" value="BETA-LACTAMASE-RELATED"/>
    <property type="match status" value="1"/>
</dbReference>
<dbReference type="InterPro" id="IPR001466">
    <property type="entry name" value="Beta-lactam-related"/>
</dbReference>
<dbReference type="Proteomes" id="UP000279236">
    <property type="component" value="Unassembled WGS sequence"/>
</dbReference>